<dbReference type="PANTHER" id="PTHR19879">
    <property type="entry name" value="TRANSCRIPTION INITIATION FACTOR TFIID"/>
    <property type="match status" value="1"/>
</dbReference>
<dbReference type="InterPro" id="IPR015943">
    <property type="entry name" value="WD40/YVTN_repeat-like_dom_sf"/>
</dbReference>
<dbReference type="PRINTS" id="PR00364">
    <property type="entry name" value="DISEASERSIST"/>
</dbReference>
<dbReference type="RefSeq" id="WP_220201149.1">
    <property type="nucleotide sequence ID" value="NZ_BNJK01000001.1"/>
</dbReference>
<dbReference type="InterPro" id="IPR010982">
    <property type="entry name" value="Lambda_DNA-bd_dom_sf"/>
</dbReference>
<feature type="repeat" description="WD" evidence="3">
    <location>
        <begin position="930"/>
        <end position="971"/>
    </location>
</feature>
<dbReference type="CDD" id="cd00200">
    <property type="entry name" value="WD40"/>
    <property type="match status" value="2"/>
</dbReference>
<dbReference type="AlphaFoldDB" id="A0A8J3ICZ2"/>
<dbReference type="PROSITE" id="PS00678">
    <property type="entry name" value="WD_REPEATS_1"/>
    <property type="match status" value="6"/>
</dbReference>
<keyword evidence="1 3" id="KW-0853">WD repeat</keyword>
<dbReference type="InterPro" id="IPR019775">
    <property type="entry name" value="WD40_repeat_CS"/>
</dbReference>
<proteinExistence type="predicted"/>
<dbReference type="Proteomes" id="UP000597444">
    <property type="component" value="Unassembled WGS sequence"/>
</dbReference>
<dbReference type="PANTHER" id="PTHR19879:SF9">
    <property type="entry name" value="TRANSCRIPTION INITIATION FACTOR TFIID SUBUNIT 5"/>
    <property type="match status" value="1"/>
</dbReference>
<evidence type="ECO:0000256" key="3">
    <source>
        <dbReference type="PROSITE-ProRule" id="PRU00221"/>
    </source>
</evidence>
<dbReference type="Pfam" id="PF01381">
    <property type="entry name" value="HTH_3"/>
    <property type="match status" value="1"/>
</dbReference>
<dbReference type="PROSITE" id="PS50943">
    <property type="entry name" value="HTH_CROC1"/>
    <property type="match status" value="1"/>
</dbReference>
<feature type="repeat" description="WD" evidence="3">
    <location>
        <begin position="1104"/>
        <end position="1145"/>
    </location>
</feature>
<dbReference type="Pfam" id="PF00400">
    <property type="entry name" value="WD40"/>
    <property type="match status" value="11"/>
</dbReference>
<dbReference type="PROSITE" id="PS50082">
    <property type="entry name" value="WD_REPEATS_2"/>
    <property type="match status" value="11"/>
</dbReference>
<feature type="domain" description="HTH cro/C1-type" evidence="4">
    <location>
        <begin position="16"/>
        <end position="57"/>
    </location>
</feature>
<dbReference type="GO" id="GO:0043531">
    <property type="term" value="F:ADP binding"/>
    <property type="evidence" value="ECO:0007669"/>
    <property type="project" value="InterPro"/>
</dbReference>
<dbReference type="InterPro" id="IPR011047">
    <property type="entry name" value="Quinoprotein_ADH-like_sf"/>
</dbReference>
<feature type="repeat" description="WD" evidence="3">
    <location>
        <begin position="888"/>
        <end position="922"/>
    </location>
</feature>
<feature type="repeat" description="WD" evidence="3">
    <location>
        <begin position="1017"/>
        <end position="1058"/>
    </location>
</feature>
<evidence type="ECO:0000313" key="5">
    <source>
        <dbReference type="EMBL" id="GHO90155.1"/>
    </source>
</evidence>
<dbReference type="CDD" id="cd00093">
    <property type="entry name" value="HTH_XRE"/>
    <property type="match status" value="1"/>
</dbReference>
<dbReference type="Gene3D" id="3.40.50.300">
    <property type="entry name" value="P-loop containing nucleotide triphosphate hydrolases"/>
    <property type="match status" value="1"/>
</dbReference>
<dbReference type="InterPro" id="IPR024977">
    <property type="entry name" value="Apc4-like_WD40_dom"/>
</dbReference>
<keyword evidence="6" id="KW-1185">Reference proteome</keyword>
<feature type="repeat" description="WD" evidence="3">
    <location>
        <begin position="1146"/>
        <end position="1187"/>
    </location>
</feature>
<feature type="repeat" description="WD" evidence="3">
    <location>
        <begin position="717"/>
        <end position="758"/>
    </location>
</feature>
<gene>
    <name evidence="5" type="ORF">KSF_002030</name>
</gene>
<dbReference type="InterPro" id="IPR002182">
    <property type="entry name" value="NB-ARC"/>
</dbReference>
<accession>A0A8J3ICZ2</accession>
<feature type="repeat" description="WD" evidence="3">
    <location>
        <begin position="846"/>
        <end position="887"/>
    </location>
</feature>
<feature type="repeat" description="WD" evidence="3">
    <location>
        <begin position="804"/>
        <end position="845"/>
    </location>
</feature>
<dbReference type="InterPro" id="IPR001680">
    <property type="entry name" value="WD40_rpt"/>
</dbReference>
<dbReference type="Pfam" id="PF12894">
    <property type="entry name" value="ANAPC4_WD40"/>
    <property type="match status" value="1"/>
</dbReference>
<dbReference type="Gene3D" id="1.10.260.40">
    <property type="entry name" value="lambda repressor-like DNA-binding domains"/>
    <property type="match status" value="1"/>
</dbReference>
<dbReference type="Pfam" id="PF00931">
    <property type="entry name" value="NB-ARC"/>
    <property type="match status" value="1"/>
</dbReference>
<dbReference type="InterPro" id="IPR020472">
    <property type="entry name" value="WD40_PAC1"/>
</dbReference>
<evidence type="ECO:0000256" key="2">
    <source>
        <dbReference type="ARBA" id="ARBA00022737"/>
    </source>
</evidence>
<evidence type="ECO:0000313" key="6">
    <source>
        <dbReference type="Proteomes" id="UP000597444"/>
    </source>
</evidence>
<feature type="repeat" description="WD" evidence="3">
    <location>
        <begin position="762"/>
        <end position="803"/>
    </location>
</feature>
<evidence type="ECO:0000259" key="4">
    <source>
        <dbReference type="PROSITE" id="PS50943"/>
    </source>
</evidence>
<feature type="repeat" description="WD" evidence="3">
    <location>
        <begin position="675"/>
        <end position="716"/>
    </location>
</feature>
<organism evidence="5 6">
    <name type="scientific">Reticulibacter mediterranei</name>
    <dbReference type="NCBI Taxonomy" id="2778369"/>
    <lineage>
        <taxon>Bacteria</taxon>
        <taxon>Bacillati</taxon>
        <taxon>Chloroflexota</taxon>
        <taxon>Ktedonobacteria</taxon>
        <taxon>Ktedonobacterales</taxon>
        <taxon>Reticulibacteraceae</taxon>
        <taxon>Reticulibacter</taxon>
    </lineage>
</organism>
<dbReference type="InterPro" id="IPR027417">
    <property type="entry name" value="P-loop_NTPase"/>
</dbReference>
<comment type="caution">
    <text evidence="5">The sequence shown here is derived from an EMBL/GenBank/DDBJ whole genome shotgun (WGS) entry which is preliminary data.</text>
</comment>
<sequence length="1225" mass="135820">MKTSYSKRDYAFGQAMLTLRTAIGLTQMGLAELLGVSRRAVGEWEAGNSYPKAEHLKNFIALGAKQQAFPAGREAAEIRTLWGAAHQKVLLDEQWLSVLLGQQRSPLPFVVPSLAEETGASEQIMAHSAPGPRVDWGDALAVPIFYGREQELTLLTQWVVQERCQVVSVLGIGGVGKSALAVSVMHRLAEHFEVVIFRSLRDAPSCDALLDDCLQVLSPQQLGEVSASLERRISLLIELLRTFRALVILDNLETILEEGKVTGHLRPGFEGYGRLLRRMGETMHRSCLLLTSREKPAELRPLEGSGTPVRSLRLSGLDAIACEQLLAERDVLGTPQDLARLVAVYTGNPLALKIVAETITDLFGGEIGQFLVEGTLIFGNIAELLTEQFARLSPLEQTVLRWLAIVREPVTINELLAMLVAPLPRVRVLEAIDGLRRRSLIERGQRQGSFTLQSVVLEYVTAALIAEITSEIQQRQLDRLIQHGLEQAHAKEYIRQTQERLLVVPLLVALRSVYQGQVELEEHLLSLLDQLRERAEYAQGYGPANLIALLRLQRGHLRSVDLSNLSIRGAYLQGTQMQDASLVGAYIRDTIFTETLDAIWSVAISRNGTFWAAGTWRGEVCVWSEEGQRLHLAWQAHTDNVFTLAMSPDECLLATGSFDGAVKLWDLYSGALLWTTWHTGRIYSVTFAPDGRTLASGGMDAMIWLWDVASGKPLQTLVSPGGAVYAVAWSPDEHLLASGGFDGRIQLWQLQESRPATLAKTLLGHTNWIHRLAFAPDGTRLASASWDHTVKLWDLSRGEVDQSLTGHTQRVDAVAWSPDGRTVASCGFDAIIRMWDMAQQRYRAALRGHRAAVYDLAFTPDSRRLLSGSEDSTLRVWDVPSGQCLRTIEGYAVSFYDLAWSPDGYMLVSAGSDAQVTLWQVRDEMGHKELRGHHWMVYGVAWSPDGHMLASSGWDNTIRLWEPATGKCLQVLHDPDHRDTMFHGIAWSPDGRRLASGTYLHGMQMWDMNTRTLCWAEKTHQTSIRSVAWNPEGTRIAGGGEDGYVYLWDSEDGTLQLRLSGHQGSVVSVAWSPDGRWLVSVGGRRGSGEVFVWNMQSAERVQGQVGHLDMVGAVTWDPSSDQLISGDSDGLLRWWHAQSGQCVQTRVAHQGTIRSLKISPDGRRLASCGIDGTIKFWDLHNGECVQTLRYERPYERLDITGVKGLPEAQIGTLRALGAIDEKSDN</sequence>
<dbReference type="SMART" id="SM00320">
    <property type="entry name" value="WD40"/>
    <property type="match status" value="14"/>
</dbReference>
<protein>
    <recommendedName>
        <fullName evidence="4">HTH cro/C1-type domain-containing protein</fullName>
    </recommendedName>
</protein>
<dbReference type="SUPFAM" id="SSF50998">
    <property type="entry name" value="Quinoprotein alcohol dehydrogenase-like"/>
    <property type="match status" value="2"/>
</dbReference>
<dbReference type="InterPro" id="IPR001387">
    <property type="entry name" value="Cro/C1-type_HTH"/>
</dbReference>
<dbReference type="EMBL" id="BNJK01000001">
    <property type="protein sequence ID" value="GHO90155.1"/>
    <property type="molecule type" value="Genomic_DNA"/>
</dbReference>
<feature type="repeat" description="WD" evidence="3">
    <location>
        <begin position="634"/>
        <end position="675"/>
    </location>
</feature>
<keyword evidence="2" id="KW-0677">Repeat</keyword>
<dbReference type="SUPFAM" id="SSF52540">
    <property type="entry name" value="P-loop containing nucleoside triphosphate hydrolases"/>
    <property type="match status" value="1"/>
</dbReference>
<dbReference type="PROSITE" id="PS50294">
    <property type="entry name" value="WD_REPEATS_REGION"/>
    <property type="match status" value="11"/>
</dbReference>
<name>A0A8J3ICZ2_9CHLR</name>
<dbReference type="GO" id="GO:0003677">
    <property type="term" value="F:DNA binding"/>
    <property type="evidence" value="ECO:0007669"/>
    <property type="project" value="InterPro"/>
</dbReference>
<dbReference type="SUPFAM" id="SSF47413">
    <property type="entry name" value="lambda repressor-like DNA-binding domains"/>
    <property type="match status" value="1"/>
</dbReference>
<evidence type="ECO:0000256" key="1">
    <source>
        <dbReference type="ARBA" id="ARBA00022574"/>
    </source>
</evidence>
<dbReference type="PRINTS" id="PR00320">
    <property type="entry name" value="GPROTEINBRPT"/>
</dbReference>
<reference evidence="5" key="1">
    <citation type="submission" date="2020-10" db="EMBL/GenBank/DDBJ databases">
        <title>Taxonomic study of unclassified bacteria belonging to the class Ktedonobacteria.</title>
        <authorList>
            <person name="Yabe S."/>
            <person name="Wang C.M."/>
            <person name="Zheng Y."/>
            <person name="Sakai Y."/>
            <person name="Cavaletti L."/>
            <person name="Monciardini P."/>
            <person name="Donadio S."/>
        </authorList>
    </citation>
    <scope>NUCLEOTIDE SEQUENCE</scope>
    <source>
        <strain evidence="5">ID150040</strain>
    </source>
</reference>
<dbReference type="Gene3D" id="2.130.10.10">
    <property type="entry name" value="YVTN repeat-like/Quinoprotein amine dehydrogenase"/>
    <property type="match status" value="5"/>
</dbReference>